<dbReference type="InterPro" id="IPR023561">
    <property type="entry name" value="Carbonic_anhydrase_a-class"/>
</dbReference>
<evidence type="ECO:0000313" key="12">
    <source>
        <dbReference type="Proteomes" id="UP000243459"/>
    </source>
</evidence>
<dbReference type="PROSITE" id="PS00162">
    <property type="entry name" value="ALPHA_CA_1"/>
    <property type="match status" value="1"/>
</dbReference>
<evidence type="ECO:0000259" key="10">
    <source>
        <dbReference type="PROSITE" id="PS51144"/>
    </source>
</evidence>
<evidence type="ECO:0000256" key="9">
    <source>
        <dbReference type="RuleBase" id="RU367011"/>
    </source>
</evidence>
<comment type="cofactor">
    <cofactor evidence="1 9">
        <name>Zn(2+)</name>
        <dbReference type="ChEBI" id="CHEBI:29105"/>
    </cofactor>
</comment>
<evidence type="ECO:0000256" key="2">
    <source>
        <dbReference type="ARBA" id="ARBA00012925"/>
    </source>
</evidence>
<dbReference type="Gene3D" id="3.10.200.10">
    <property type="entry name" value="Alpha carbonic anhydrase"/>
    <property type="match status" value="1"/>
</dbReference>
<evidence type="ECO:0000256" key="3">
    <source>
        <dbReference type="ARBA" id="ARBA00022723"/>
    </source>
</evidence>
<evidence type="ECO:0000256" key="8">
    <source>
        <dbReference type="ARBA" id="ARBA00048348"/>
    </source>
</evidence>
<dbReference type="PANTHER" id="PTHR18952:SF253">
    <property type="entry name" value="OS08G0470200 PROTEIN"/>
    <property type="match status" value="1"/>
</dbReference>
<feature type="domain" description="Alpha-carbonic anhydrase" evidence="10">
    <location>
        <begin position="32"/>
        <end position="267"/>
    </location>
</feature>
<keyword evidence="7 9" id="KW-0456">Lyase</keyword>
<keyword evidence="12" id="KW-1185">Reference proteome</keyword>
<evidence type="ECO:0000256" key="5">
    <source>
        <dbReference type="ARBA" id="ARBA00022833"/>
    </source>
</evidence>
<dbReference type="SMART" id="SM01057">
    <property type="entry name" value="Carb_anhydrase"/>
    <property type="match status" value="1"/>
</dbReference>
<dbReference type="GO" id="GO:0006730">
    <property type="term" value="P:one-carbon metabolic process"/>
    <property type="evidence" value="ECO:0007669"/>
    <property type="project" value="TreeGrafter"/>
</dbReference>
<dbReference type="GO" id="GO:0008270">
    <property type="term" value="F:zinc ion binding"/>
    <property type="evidence" value="ECO:0007669"/>
    <property type="project" value="UniProtKB-UniRule"/>
</dbReference>
<name>A0A5P1FFM2_ASPOF</name>
<dbReference type="OrthoDB" id="429145at2759"/>
<evidence type="ECO:0000313" key="11">
    <source>
        <dbReference type="EMBL" id="ONK75669.1"/>
    </source>
</evidence>
<evidence type="ECO:0000256" key="4">
    <source>
        <dbReference type="ARBA" id="ARBA00022729"/>
    </source>
</evidence>
<evidence type="ECO:0000256" key="7">
    <source>
        <dbReference type="ARBA" id="ARBA00023239"/>
    </source>
</evidence>
<dbReference type="CDD" id="cd03124">
    <property type="entry name" value="alpha_CA_prokaryotic_like"/>
    <property type="match status" value="1"/>
</dbReference>
<dbReference type="EMBL" id="CM007383">
    <property type="protein sequence ID" value="ONK75669.1"/>
    <property type="molecule type" value="Genomic_DNA"/>
</dbReference>
<dbReference type="InterPro" id="IPR041891">
    <property type="entry name" value="Alpha_CA_prokaryot-like"/>
</dbReference>
<evidence type="ECO:0000256" key="6">
    <source>
        <dbReference type="ARBA" id="ARBA00023180"/>
    </source>
</evidence>
<dbReference type="EC" id="4.2.1.1" evidence="2 9"/>
<comment type="catalytic activity">
    <reaction evidence="8 9">
        <text>hydrogencarbonate + H(+) = CO2 + H2O</text>
        <dbReference type="Rhea" id="RHEA:10748"/>
        <dbReference type="ChEBI" id="CHEBI:15377"/>
        <dbReference type="ChEBI" id="CHEBI:15378"/>
        <dbReference type="ChEBI" id="CHEBI:16526"/>
        <dbReference type="ChEBI" id="CHEBI:17544"/>
        <dbReference type="EC" id="4.2.1.1"/>
    </reaction>
</comment>
<dbReference type="InterPro" id="IPR001148">
    <property type="entry name" value="CA_dom"/>
</dbReference>
<dbReference type="GO" id="GO:0004089">
    <property type="term" value="F:carbonate dehydratase activity"/>
    <property type="evidence" value="ECO:0007669"/>
    <property type="project" value="UniProtKB-UniRule"/>
</dbReference>
<keyword evidence="4 9" id="KW-0732">Signal</keyword>
<dbReference type="Pfam" id="PF00194">
    <property type="entry name" value="Carb_anhydrase"/>
    <property type="match status" value="1"/>
</dbReference>
<comment type="function">
    <text evidence="9">Reversible hydration of carbon dioxide.</text>
</comment>
<sequence length="273" mass="31438">MALQNLVAISFAFALLLSNPMLTKSQEVEDEREFSYVTGTENGPEHWGEIHKEWSECGKGEMQSPIDLHHQRVQVLDYLGPLTRKYQPADAVMVNRGHDISVKWEEGAAGGILLNGTEYFLRQLHWHAPSEHSINGVRYSLELHMVHQSADKKIAVVGIMYKIGRPDPLLAKMEHYITMLKDAEGEEEKLGMIDPEDVKWGSRKYYRYMGSLTTPPCTEGVMWTIIKKVRTVSREQIHLLREAVHDESQMNARPKQEINDRVIGLYRPRKVRY</sequence>
<reference evidence="12" key="1">
    <citation type="journal article" date="2017" name="Nat. Commun.">
        <title>The asparagus genome sheds light on the origin and evolution of a young Y chromosome.</title>
        <authorList>
            <person name="Harkess A."/>
            <person name="Zhou J."/>
            <person name="Xu C."/>
            <person name="Bowers J.E."/>
            <person name="Van der Hulst R."/>
            <person name="Ayyampalayam S."/>
            <person name="Mercati F."/>
            <person name="Riccardi P."/>
            <person name="McKain M.R."/>
            <person name="Kakrana A."/>
            <person name="Tang H."/>
            <person name="Ray J."/>
            <person name="Groenendijk J."/>
            <person name="Arikit S."/>
            <person name="Mathioni S.M."/>
            <person name="Nakano M."/>
            <person name="Shan H."/>
            <person name="Telgmann-Rauber A."/>
            <person name="Kanno A."/>
            <person name="Yue Z."/>
            <person name="Chen H."/>
            <person name="Li W."/>
            <person name="Chen Y."/>
            <person name="Xu X."/>
            <person name="Zhang Y."/>
            <person name="Luo S."/>
            <person name="Chen H."/>
            <person name="Gao J."/>
            <person name="Mao Z."/>
            <person name="Pires J.C."/>
            <person name="Luo M."/>
            <person name="Kudrna D."/>
            <person name="Wing R.A."/>
            <person name="Meyers B.C."/>
            <person name="Yi K."/>
            <person name="Kong H."/>
            <person name="Lavrijsen P."/>
            <person name="Sunseri F."/>
            <person name="Falavigna A."/>
            <person name="Ye Y."/>
            <person name="Leebens-Mack J.H."/>
            <person name="Chen G."/>
        </authorList>
    </citation>
    <scope>NUCLEOTIDE SEQUENCE [LARGE SCALE GENOMIC DNA]</scope>
    <source>
        <strain evidence="12">cv. DH0086</strain>
    </source>
</reference>
<protein>
    <recommendedName>
        <fullName evidence="2 9">Carbonic anhydrase</fullName>
        <ecNumber evidence="2 9">4.2.1.1</ecNumber>
    </recommendedName>
</protein>
<dbReference type="PANTHER" id="PTHR18952">
    <property type="entry name" value="CARBONIC ANHYDRASE"/>
    <property type="match status" value="1"/>
</dbReference>
<feature type="signal peptide" evidence="9">
    <location>
        <begin position="1"/>
        <end position="25"/>
    </location>
</feature>
<dbReference type="Gramene" id="ONK75669">
    <property type="protein sequence ID" value="ONK75669"/>
    <property type="gene ID" value="A4U43_C03F19300"/>
</dbReference>
<dbReference type="AlphaFoldDB" id="A0A5P1FFM2"/>
<feature type="chain" id="PRO_5025098431" description="Carbonic anhydrase" evidence="9">
    <location>
        <begin position="26"/>
        <end position="273"/>
    </location>
</feature>
<dbReference type="Proteomes" id="UP000243459">
    <property type="component" value="Chromosome 3"/>
</dbReference>
<dbReference type="FunFam" id="3.10.200.10:FF:000007">
    <property type="entry name" value="Alpha carbonic anhydrase 3"/>
    <property type="match status" value="1"/>
</dbReference>
<dbReference type="PROSITE" id="PS51144">
    <property type="entry name" value="ALPHA_CA_2"/>
    <property type="match status" value="1"/>
</dbReference>
<dbReference type="SUPFAM" id="SSF51069">
    <property type="entry name" value="Carbonic anhydrase"/>
    <property type="match status" value="1"/>
</dbReference>
<organism evidence="11 12">
    <name type="scientific">Asparagus officinalis</name>
    <name type="common">Garden asparagus</name>
    <dbReference type="NCBI Taxonomy" id="4686"/>
    <lineage>
        <taxon>Eukaryota</taxon>
        <taxon>Viridiplantae</taxon>
        <taxon>Streptophyta</taxon>
        <taxon>Embryophyta</taxon>
        <taxon>Tracheophyta</taxon>
        <taxon>Spermatophyta</taxon>
        <taxon>Magnoliopsida</taxon>
        <taxon>Liliopsida</taxon>
        <taxon>Asparagales</taxon>
        <taxon>Asparagaceae</taxon>
        <taxon>Asparagoideae</taxon>
        <taxon>Asparagus</taxon>
    </lineage>
</organism>
<comment type="similarity">
    <text evidence="9">Belongs to the alpha-carbonic anhydrase family.</text>
</comment>
<gene>
    <name evidence="11" type="ORF">A4U43_C03F19300</name>
</gene>
<accession>A0A5P1FFM2</accession>
<dbReference type="InterPro" id="IPR036398">
    <property type="entry name" value="CA_dom_sf"/>
</dbReference>
<evidence type="ECO:0000256" key="1">
    <source>
        <dbReference type="ARBA" id="ARBA00001947"/>
    </source>
</evidence>
<keyword evidence="5 9" id="KW-0862">Zinc</keyword>
<proteinExistence type="inferred from homology"/>
<dbReference type="OMA" id="HAYCMLK"/>
<keyword evidence="6" id="KW-0325">Glycoprotein</keyword>
<dbReference type="InterPro" id="IPR018338">
    <property type="entry name" value="Carbonic_anhydrase_a-class_CS"/>
</dbReference>
<keyword evidence="3 9" id="KW-0479">Metal-binding</keyword>